<reference evidence="1 2" key="1">
    <citation type="submission" date="2021-04" db="EMBL/GenBank/DDBJ databases">
        <authorList>
            <person name="Rodrigo-Torres L."/>
            <person name="Arahal R. D."/>
            <person name="Lucena T."/>
        </authorList>
    </citation>
    <scope>NUCLEOTIDE SEQUENCE [LARGE SCALE GENOMIC DNA]</scope>
    <source>
        <strain evidence="1 2">CECT 30171</strain>
    </source>
</reference>
<dbReference type="EMBL" id="OU015430">
    <property type="protein sequence ID" value="CAG4968416.1"/>
    <property type="molecule type" value="Genomic_DNA"/>
</dbReference>
<dbReference type="Pfam" id="PF19570">
    <property type="entry name" value="DUF6088"/>
    <property type="match status" value="1"/>
</dbReference>
<proteinExistence type="predicted"/>
<keyword evidence="2" id="KW-1185">Reference proteome</keyword>
<dbReference type="InterPro" id="IPR045738">
    <property type="entry name" value="DUF6088"/>
</dbReference>
<evidence type="ECO:0008006" key="3">
    <source>
        <dbReference type="Google" id="ProtNLM"/>
    </source>
</evidence>
<name>A0ABM8UC98_9GAMM</name>
<evidence type="ECO:0000313" key="1">
    <source>
        <dbReference type="EMBL" id="CAG4968416.1"/>
    </source>
</evidence>
<accession>A0ABM8UC98</accession>
<protein>
    <recommendedName>
        <fullName evidence="3">Transcriptional regulator, AbiEi antitoxin, Type IV TA system</fullName>
    </recommendedName>
</protein>
<organism evidence="1 2">
    <name type="scientific">Novilysobacter luteus</name>
    <dbReference type="NCBI Taxonomy" id="2822368"/>
    <lineage>
        <taxon>Bacteria</taxon>
        <taxon>Pseudomonadati</taxon>
        <taxon>Pseudomonadota</taxon>
        <taxon>Gammaproteobacteria</taxon>
        <taxon>Lysobacterales</taxon>
        <taxon>Lysobacteraceae</taxon>
        <taxon>Novilysobacter</taxon>
    </lineage>
</organism>
<sequence>MTSLSQKILTHAAKLPEGAPLVASELLHLGNRAAIDQSLSRLAKRGQLIRGSRGVYLCPVTSRFGARPPEPAKVAEAIARLGGEVVVPNEAASANALGLTTQVPMRQTYLTSGKSRRVQLGKQVLEFKHAPAWKLRLANRPAGQALRAIAGAGPKNAHVVARELRRRLSKAELVELAGASTHYMPTWLAKELRGLRAHG</sequence>
<evidence type="ECO:0000313" key="2">
    <source>
        <dbReference type="Proteomes" id="UP000680116"/>
    </source>
</evidence>
<gene>
    <name evidence="1" type="ORF">LYB30171_00265</name>
</gene>
<dbReference type="RefSeq" id="WP_215219292.1">
    <property type="nucleotide sequence ID" value="NZ_OU015430.1"/>
</dbReference>
<dbReference type="Proteomes" id="UP000680116">
    <property type="component" value="Chromosome"/>
</dbReference>